<dbReference type="GO" id="GO:0050661">
    <property type="term" value="F:NADP binding"/>
    <property type="evidence" value="ECO:0007669"/>
    <property type="project" value="InterPro"/>
</dbReference>
<evidence type="ECO:0000256" key="3">
    <source>
        <dbReference type="ARBA" id="ARBA00023002"/>
    </source>
</evidence>
<dbReference type="GO" id="GO:0004616">
    <property type="term" value="F:phosphogluconate dehydrogenase (decarboxylating) activity"/>
    <property type="evidence" value="ECO:0007669"/>
    <property type="project" value="InterPro"/>
</dbReference>
<feature type="transmembrane region" description="Helical" evidence="5">
    <location>
        <begin position="291"/>
        <end position="311"/>
    </location>
</feature>
<dbReference type="STRING" id="1202537.A33Y_045"/>
<dbReference type="SUPFAM" id="SSF48179">
    <property type="entry name" value="6-phosphogluconate dehydrogenase C-terminal domain-like"/>
    <property type="match status" value="1"/>
</dbReference>
<dbReference type="Pfam" id="PF03446">
    <property type="entry name" value="NAD_binding_2"/>
    <property type="match status" value="1"/>
</dbReference>
<evidence type="ECO:0000256" key="5">
    <source>
        <dbReference type="SAM" id="Phobius"/>
    </source>
</evidence>
<reference evidence="7 8" key="1">
    <citation type="journal article" date="2012" name="Mol. Biol. Evol.">
        <title>Genome reduction and co-evolution between the primary and secondary bacterial symbionts of psyllids.</title>
        <authorList>
            <person name="Sloan D.B."/>
            <person name="Moran N.A."/>
        </authorList>
    </citation>
    <scope>NUCLEOTIDE SEQUENCE [LARGE SCALE GENOMIC DNA]</scope>
    <source>
        <strain evidence="7 8">CS</strain>
    </source>
</reference>
<feature type="transmembrane region" description="Helical" evidence="5">
    <location>
        <begin position="337"/>
        <end position="357"/>
    </location>
</feature>
<dbReference type="InterPro" id="IPR006114">
    <property type="entry name" value="6PGDH_C"/>
</dbReference>
<accession>J7GW98</accession>
<organism evidence="7 8">
    <name type="scientific">Candidatus Carsonella ruddii CS isolate Thao2000</name>
    <dbReference type="NCBI Taxonomy" id="1202537"/>
    <lineage>
        <taxon>Bacteria</taxon>
        <taxon>Pseudomonadati</taxon>
        <taxon>Pseudomonadota</taxon>
        <taxon>Gammaproteobacteria</taxon>
        <taxon>Oceanospirillales</taxon>
        <taxon>Halomonadaceae</taxon>
        <taxon>Zymobacter group</taxon>
        <taxon>Candidatus Carsonella</taxon>
    </lineage>
</organism>
<keyword evidence="4" id="KW-0311">Gluconate utilization</keyword>
<protein>
    <submittedName>
        <fullName evidence="7">6-phosphogluconate dehydrogenase</fullName>
    </submittedName>
</protein>
<dbReference type="PRINTS" id="PR00076">
    <property type="entry name" value="6PGDHDRGNASE"/>
</dbReference>
<keyword evidence="5" id="KW-0812">Transmembrane</keyword>
<name>J7GW98_CARRU</name>
<dbReference type="InterPro" id="IPR013328">
    <property type="entry name" value="6PGD_dom2"/>
</dbReference>
<dbReference type="InterPro" id="IPR006184">
    <property type="entry name" value="6PGdom_BS"/>
</dbReference>
<proteinExistence type="inferred from homology"/>
<dbReference type="SMART" id="SM01350">
    <property type="entry name" value="6PGD"/>
    <property type="match status" value="1"/>
</dbReference>
<evidence type="ECO:0000256" key="1">
    <source>
        <dbReference type="ARBA" id="ARBA00004959"/>
    </source>
</evidence>
<dbReference type="Gene3D" id="1.10.1040.10">
    <property type="entry name" value="N-(1-d-carboxylethyl)-l-norvaline Dehydrogenase, domain 2"/>
    <property type="match status" value="1"/>
</dbReference>
<dbReference type="PATRIC" id="fig|1202537.3.peg.41"/>
<feature type="transmembrane region" description="Helical" evidence="5">
    <location>
        <begin position="377"/>
        <end position="398"/>
    </location>
</feature>
<dbReference type="EMBL" id="CP003542">
    <property type="protein sequence ID" value="AFP83706.1"/>
    <property type="molecule type" value="Genomic_DNA"/>
</dbReference>
<dbReference type="InterPro" id="IPR036291">
    <property type="entry name" value="NAD(P)-bd_dom_sf"/>
</dbReference>
<dbReference type="SUPFAM" id="SSF51735">
    <property type="entry name" value="NAD(P)-binding Rossmann-fold domains"/>
    <property type="match status" value="1"/>
</dbReference>
<sequence>MSKNISINLIRKKIKISIFNKEKFFFKKKINILLTNCLNFFLKSFLKIKILLILIKTGKPVKIILIRLKNKLKNIDIVIDFGNSFYKNTFLNKKIIKKKINFISSGISGGYEGALNGLCIMIDCKIKIFFKIFFLLKILSTFYKKKYSFCLTKGIGSAHYLKMIHNGIEYGVLQLISEIYFLIKIIFNKKKILNILFFWNKKTINSYLLELLYNILIKKKKYICDVIEQKGTGRWMCLSSIKNFININCIFEALIIRIITKNKFYRNLIKINNLFFFIGNNFFFLEKIKKIYLFCNILCYIQGFNQLIIFSKKYNWKFDFKNILKTFLKNCIIRSKLIFFLITFKKNFFFINKFFFLIKKYFFYLKEIIIFSLNKNINLFLINSSYNFLLIIITKNYNFKIIQLQRNMFGNHIIKSYDKIS</sequence>
<comment type="similarity">
    <text evidence="2">Belongs to the 6-phosphogluconate dehydrogenase family.</text>
</comment>
<dbReference type="AlphaFoldDB" id="J7GW98"/>
<feature type="domain" description="6-phosphogluconate dehydrogenase C-terminal" evidence="6">
    <location>
        <begin position="159"/>
        <end position="413"/>
    </location>
</feature>
<dbReference type="PANTHER" id="PTHR11811">
    <property type="entry name" value="6-PHOSPHOGLUCONATE DEHYDROGENASE"/>
    <property type="match status" value="1"/>
</dbReference>
<dbReference type="HOGENOM" id="CLU_024540_4_1_6"/>
<dbReference type="InterPro" id="IPR006183">
    <property type="entry name" value="Pgluconate_DH"/>
</dbReference>
<dbReference type="Gene3D" id="3.40.50.720">
    <property type="entry name" value="NAD(P)-binding Rossmann-like Domain"/>
    <property type="match status" value="1"/>
</dbReference>
<keyword evidence="5" id="KW-1133">Transmembrane helix</keyword>
<keyword evidence="3" id="KW-0560">Oxidoreductase</keyword>
<dbReference type="Proteomes" id="UP000003931">
    <property type="component" value="Chromosome"/>
</dbReference>
<dbReference type="GO" id="GO:0006098">
    <property type="term" value="P:pentose-phosphate shunt"/>
    <property type="evidence" value="ECO:0007669"/>
    <property type="project" value="UniProtKB-UniPathway"/>
</dbReference>
<dbReference type="GO" id="GO:0019521">
    <property type="term" value="P:D-gluconate metabolic process"/>
    <property type="evidence" value="ECO:0007669"/>
    <property type="project" value="UniProtKB-KW"/>
</dbReference>
<comment type="pathway">
    <text evidence="1">Carbohydrate degradation; pentose phosphate pathway.</text>
</comment>
<evidence type="ECO:0000313" key="8">
    <source>
        <dbReference type="Proteomes" id="UP000003931"/>
    </source>
</evidence>
<evidence type="ECO:0000259" key="6">
    <source>
        <dbReference type="SMART" id="SM01350"/>
    </source>
</evidence>
<evidence type="ECO:0000256" key="2">
    <source>
        <dbReference type="ARBA" id="ARBA00008419"/>
    </source>
</evidence>
<evidence type="ECO:0000256" key="4">
    <source>
        <dbReference type="ARBA" id="ARBA00023064"/>
    </source>
</evidence>
<dbReference type="Pfam" id="PF00393">
    <property type="entry name" value="6PGD"/>
    <property type="match status" value="1"/>
</dbReference>
<evidence type="ECO:0000313" key="7">
    <source>
        <dbReference type="EMBL" id="AFP83706.1"/>
    </source>
</evidence>
<dbReference type="UniPathway" id="UPA00115"/>
<dbReference type="InterPro" id="IPR008927">
    <property type="entry name" value="6-PGluconate_DH-like_C_sf"/>
</dbReference>
<dbReference type="PROSITE" id="PS00461">
    <property type="entry name" value="6PGD"/>
    <property type="match status" value="1"/>
</dbReference>
<dbReference type="KEGG" id="crc:A33Y_045"/>
<gene>
    <name evidence="7" type="primary">gnd</name>
    <name evidence="7" type="ORF">A33Y_045</name>
</gene>
<keyword evidence="5" id="KW-0472">Membrane</keyword>
<dbReference type="InterPro" id="IPR006115">
    <property type="entry name" value="6PGDH_NADP-bd"/>
</dbReference>